<dbReference type="InterPro" id="IPR042100">
    <property type="entry name" value="Bug_dom1"/>
</dbReference>
<evidence type="ECO:0000313" key="4">
    <source>
        <dbReference type="Proteomes" id="UP000680815"/>
    </source>
</evidence>
<dbReference type="Gene3D" id="3.40.190.150">
    <property type="entry name" value="Bordetella uptake gene, domain 1"/>
    <property type="match status" value="1"/>
</dbReference>
<gene>
    <name evidence="3" type="ORF">J5Y09_09325</name>
</gene>
<dbReference type="RefSeq" id="WP_209351483.1">
    <property type="nucleotide sequence ID" value="NZ_JAGIYZ010000007.1"/>
</dbReference>
<evidence type="ECO:0000313" key="3">
    <source>
        <dbReference type="EMBL" id="MBP0464110.1"/>
    </source>
</evidence>
<feature type="chain" id="PRO_5047292514" evidence="2">
    <location>
        <begin position="24"/>
        <end position="324"/>
    </location>
</feature>
<keyword evidence="4" id="KW-1185">Reference proteome</keyword>
<comment type="caution">
    <text evidence="3">The sequence shown here is derived from an EMBL/GenBank/DDBJ whole genome shotgun (WGS) entry which is preliminary data.</text>
</comment>
<evidence type="ECO:0000256" key="1">
    <source>
        <dbReference type="ARBA" id="ARBA00006987"/>
    </source>
</evidence>
<evidence type="ECO:0000256" key="2">
    <source>
        <dbReference type="SAM" id="SignalP"/>
    </source>
</evidence>
<dbReference type="PANTHER" id="PTHR42928:SF5">
    <property type="entry name" value="BLR1237 PROTEIN"/>
    <property type="match status" value="1"/>
</dbReference>
<accession>A0ABS4ARX8</accession>
<dbReference type="CDD" id="cd07012">
    <property type="entry name" value="PBP2_Bug_TTT"/>
    <property type="match status" value="1"/>
</dbReference>
<reference evidence="3 4" key="1">
    <citation type="submission" date="2021-03" db="EMBL/GenBank/DDBJ databases">
        <authorList>
            <person name="So Y."/>
        </authorList>
    </citation>
    <scope>NUCLEOTIDE SEQUENCE [LARGE SCALE GENOMIC DNA]</scope>
    <source>
        <strain evidence="3 4">PWR1</strain>
    </source>
</reference>
<comment type="similarity">
    <text evidence="1">Belongs to the UPF0065 (bug) family.</text>
</comment>
<dbReference type="InterPro" id="IPR005064">
    <property type="entry name" value="BUG"/>
</dbReference>
<feature type="signal peptide" evidence="2">
    <location>
        <begin position="1"/>
        <end position="23"/>
    </location>
</feature>
<dbReference type="PIRSF" id="PIRSF017082">
    <property type="entry name" value="YflP"/>
    <property type="match status" value="1"/>
</dbReference>
<dbReference type="SUPFAM" id="SSF53850">
    <property type="entry name" value="Periplasmic binding protein-like II"/>
    <property type="match status" value="1"/>
</dbReference>
<dbReference type="EMBL" id="JAGIYZ010000007">
    <property type="protein sequence ID" value="MBP0464110.1"/>
    <property type="molecule type" value="Genomic_DNA"/>
</dbReference>
<name>A0ABS4ARX8_9PROT</name>
<dbReference type="PANTHER" id="PTHR42928">
    <property type="entry name" value="TRICARBOXYLATE-BINDING PROTEIN"/>
    <property type="match status" value="1"/>
</dbReference>
<dbReference type="Proteomes" id="UP000680815">
    <property type="component" value="Unassembled WGS sequence"/>
</dbReference>
<organism evidence="3 4">
    <name type="scientific">Roseomonas nitratireducens</name>
    <dbReference type="NCBI Taxonomy" id="2820810"/>
    <lineage>
        <taxon>Bacteria</taxon>
        <taxon>Pseudomonadati</taxon>
        <taxon>Pseudomonadota</taxon>
        <taxon>Alphaproteobacteria</taxon>
        <taxon>Acetobacterales</taxon>
        <taxon>Roseomonadaceae</taxon>
        <taxon>Roseomonas</taxon>
    </lineage>
</organism>
<dbReference type="Pfam" id="PF03401">
    <property type="entry name" value="TctC"/>
    <property type="match status" value="1"/>
</dbReference>
<protein>
    <submittedName>
        <fullName evidence="3">Tripartite tricarboxylate transporter substrate binding protein</fullName>
    </submittedName>
</protein>
<dbReference type="Gene3D" id="3.40.190.10">
    <property type="entry name" value="Periplasmic binding protein-like II"/>
    <property type="match status" value="1"/>
</dbReference>
<proteinExistence type="inferred from homology"/>
<sequence length="324" mass="34118">MRRLFLPLIAAFACLIAAQPASAQSWPTRPIRVVVVFPPGGSSDIVARVLADALTARLNQRVVVDNRPGAGGTLGAAHVAQQPADGYTLMLSNTAPITSSPPIYPTAGYDPVGGFTHIAYIGATPLVVVANRNIVPATDLRGLIDWARAQRTPPGFGSSGAGSVAHIAGAMFERQTGVALTHVPYRGSAPMQADLLGGTIPIAFDTLPQNLDHIREGRLRAFAVTARAREPMAPEVPTVAEAGLSDLLVENWLGLSGPAGLPAPVVARLHEETLAAMATPEMRRRLDEHGIRHRAMSQPDFAAFVAQDVREIGGLVRSLGISVQ</sequence>
<keyword evidence="2" id="KW-0732">Signal</keyword>